<keyword evidence="1" id="KW-0472">Membrane</keyword>
<accession>A0ABT7L364</accession>
<keyword evidence="1" id="KW-0812">Transmembrane</keyword>
<reference evidence="2 3" key="1">
    <citation type="submission" date="2023-06" db="EMBL/GenBank/DDBJ databases">
        <title>Aquibacillus rhizosphaerae LR5S19.</title>
        <authorList>
            <person name="Sun J.-Q."/>
        </authorList>
    </citation>
    <scope>NUCLEOTIDE SEQUENCE [LARGE SCALE GENOMIC DNA]</scope>
    <source>
        <strain evidence="2 3">LR5S19</strain>
    </source>
</reference>
<organism evidence="2 3">
    <name type="scientific">Aquibacillus rhizosphaerae</name>
    <dbReference type="NCBI Taxonomy" id="3051431"/>
    <lineage>
        <taxon>Bacteria</taxon>
        <taxon>Bacillati</taxon>
        <taxon>Bacillota</taxon>
        <taxon>Bacilli</taxon>
        <taxon>Bacillales</taxon>
        <taxon>Bacillaceae</taxon>
        <taxon>Aquibacillus</taxon>
    </lineage>
</organism>
<feature type="transmembrane region" description="Helical" evidence="1">
    <location>
        <begin position="176"/>
        <end position="195"/>
    </location>
</feature>
<feature type="transmembrane region" description="Helical" evidence="1">
    <location>
        <begin position="20"/>
        <end position="43"/>
    </location>
</feature>
<feature type="transmembrane region" description="Helical" evidence="1">
    <location>
        <begin position="145"/>
        <end position="170"/>
    </location>
</feature>
<feature type="transmembrane region" description="Helical" evidence="1">
    <location>
        <begin position="75"/>
        <end position="94"/>
    </location>
</feature>
<dbReference type="Proteomes" id="UP001235343">
    <property type="component" value="Unassembled WGS sequence"/>
</dbReference>
<dbReference type="InterPro" id="IPR006938">
    <property type="entry name" value="DUF624"/>
</dbReference>
<gene>
    <name evidence="2" type="ORF">QQS35_00910</name>
</gene>
<evidence type="ECO:0000256" key="1">
    <source>
        <dbReference type="SAM" id="Phobius"/>
    </source>
</evidence>
<dbReference type="Pfam" id="PF04854">
    <property type="entry name" value="DUF624"/>
    <property type="match status" value="1"/>
</dbReference>
<keyword evidence="3" id="KW-1185">Reference proteome</keyword>
<sequence length="209" mass="24219">MNGKSIATTLDRVMQWVTRLALLNIFWILFSISGLLIVGIFPATSAALGVSRKWLTGEHDIKIWKTFKRIFREEFVSSNIIGWILTLLGGLFYLNYRVMLDAGSEIMVIIPFAFYLVIFLFLIIVLWVFPLNVHNYASIIQQFKNAFIIGIAKLHITITMMLLLFSIMFFSLDFPVLLFFFTFSLSALVWMWLSLRVFSKVLDNPKEEL</sequence>
<evidence type="ECO:0000313" key="2">
    <source>
        <dbReference type="EMBL" id="MDL4839035.1"/>
    </source>
</evidence>
<keyword evidence="1" id="KW-1133">Transmembrane helix</keyword>
<dbReference type="EMBL" id="JASTZU010000003">
    <property type="protein sequence ID" value="MDL4839035.1"/>
    <property type="molecule type" value="Genomic_DNA"/>
</dbReference>
<protein>
    <submittedName>
        <fullName evidence="2">YesL family protein</fullName>
    </submittedName>
</protein>
<name>A0ABT7L364_9BACI</name>
<evidence type="ECO:0000313" key="3">
    <source>
        <dbReference type="Proteomes" id="UP001235343"/>
    </source>
</evidence>
<comment type="caution">
    <text evidence="2">The sequence shown here is derived from an EMBL/GenBank/DDBJ whole genome shotgun (WGS) entry which is preliminary data.</text>
</comment>
<proteinExistence type="predicted"/>
<feature type="transmembrane region" description="Helical" evidence="1">
    <location>
        <begin position="106"/>
        <end position="133"/>
    </location>
</feature>
<dbReference type="RefSeq" id="WP_285929833.1">
    <property type="nucleotide sequence ID" value="NZ_JASTZU010000003.1"/>
</dbReference>